<dbReference type="InterPro" id="IPR013986">
    <property type="entry name" value="DExx_box_DNA_helicase_dom_sf"/>
</dbReference>
<evidence type="ECO:0000256" key="7">
    <source>
        <dbReference type="SAM" id="MobiDB-lite"/>
    </source>
</evidence>
<dbReference type="Pfam" id="PF00580">
    <property type="entry name" value="UvrD-helicase"/>
    <property type="match status" value="1"/>
</dbReference>
<dbReference type="Gene3D" id="3.40.50.300">
    <property type="entry name" value="P-loop containing nucleotide triphosphate hydrolases"/>
    <property type="match status" value="1"/>
</dbReference>
<evidence type="ECO:0000256" key="2">
    <source>
        <dbReference type="ARBA" id="ARBA00022801"/>
    </source>
</evidence>
<dbReference type="PANTHER" id="PTHR11070:SF2">
    <property type="entry name" value="ATP-DEPENDENT DNA HELICASE SRS2"/>
    <property type="match status" value="1"/>
</dbReference>
<keyword evidence="10" id="KW-1185">Reference proteome</keyword>
<dbReference type="InterPro" id="IPR014016">
    <property type="entry name" value="UvrD-like_ATP-bd"/>
</dbReference>
<keyword evidence="2 6" id="KW-0378">Hydrolase</keyword>
<organism evidence="9 10">
    <name type="scientific">Demequina litorisediminis</name>
    <dbReference type="NCBI Taxonomy" id="1849022"/>
    <lineage>
        <taxon>Bacteria</taxon>
        <taxon>Bacillati</taxon>
        <taxon>Actinomycetota</taxon>
        <taxon>Actinomycetes</taxon>
        <taxon>Micrococcales</taxon>
        <taxon>Demequinaceae</taxon>
        <taxon>Demequina</taxon>
    </lineage>
</organism>
<keyword evidence="3 6" id="KW-0347">Helicase</keyword>
<evidence type="ECO:0000259" key="8">
    <source>
        <dbReference type="PROSITE" id="PS51198"/>
    </source>
</evidence>
<name>A0ABQ6IEU9_9MICO</name>
<proteinExistence type="predicted"/>
<sequence length="363" mass="39101">MDALFELDGPDPLTPAAKGGRTSAARPAADASTAADAPRAQAPEAMPAYEPAPWPDEEPDWEPGPEPAPEPADEAMPEEAWTPPSTPAVPASAAPTGGGWGAPLPDASALVEGLNPSQAEAVEHAGEALLIMAGAGSGKTRVLTHRIAYLLATGRARPHQILAITFTNKAAGEMRERVENLVGPDARRMWVSTFHSACVRILRADHAAAGLKSTFSIYDQTDSANLMKLVAKELDIDPKKFTPKALLNRIGKFKDELISPMEALAATEKASKFSIDYAAGRAYAEYQRRLDAANAVDFDDIIVRTVRLLQQNPQVARAYRERFRHVLVDEYQDTNHAQYILVRELIGKAGDPEPPPGEPHSRG</sequence>
<protein>
    <recommendedName>
        <fullName evidence="8">UvrD-like helicase ATP-binding domain-containing protein</fullName>
    </recommendedName>
</protein>
<dbReference type="RefSeq" id="WP_348523593.1">
    <property type="nucleotide sequence ID" value="NZ_BSUN01000001.1"/>
</dbReference>
<evidence type="ECO:0000256" key="5">
    <source>
        <dbReference type="ARBA" id="ARBA00023125"/>
    </source>
</evidence>
<dbReference type="PANTHER" id="PTHR11070">
    <property type="entry name" value="UVRD / RECB / PCRA DNA HELICASE FAMILY MEMBER"/>
    <property type="match status" value="1"/>
</dbReference>
<dbReference type="SUPFAM" id="SSF52540">
    <property type="entry name" value="P-loop containing nucleoside triphosphate hydrolases"/>
    <property type="match status" value="1"/>
</dbReference>
<comment type="caution">
    <text evidence="9">The sequence shown here is derived from an EMBL/GenBank/DDBJ whole genome shotgun (WGS) entry which is preliminary data.</text>
</comment>
<feature type="region of interest" description="Disordered" evidence="7">
    <location>
        <begin position="1"/>
        <end position="101"/>
    </location>
</feature>
<dbReference type="InterPro" id="IPR027417">
    <property type="entry name" value="P-loop_NTPase"/>
</dbReference>
<feature type="compositionally biased region" description="Low complexity" evidence="7">
    <location>
        <begin position="22"/>
        <end position="51"/>
    </location>
</feature>
<evidence type="ECO:0000313" key="9">
    <source>
        <dbReference type="EMBL" id="GMA36335.1"/>
    </source>
</evidence>
<accession>A0ABQ6IEU9</accession>
<evidence type="ECO:0000256" key="1">
    <source>
        <dbReference type="ARBA" id="ARBA00022741"/>
    </source>
</evidence>
<feature type="binding site" evidence="6">
    <location>
        <begin position="133"/>
        <end position="140"/>
    </location>
    <ligand>
        <name>ATP</name>
        <dbReference type="ChEBI" id="CHEBI:30616"/>
    </ligand>
</feature>
<keyword evidence="1 6" id="KW-0547">Nucleotide-binding</keyword>
<evidence type="ECO:0000256" key="4">
    <source>
        <dbReference type="ARBA" id="ARBA00022840"/>
    </source>
</evidence>
<keyword evidence="4 6" id="KW-0067">ATP-binding</keyword>
<feature type="domain" description="UvrD-like helicase ATP-binding" evidence="8">
    <location>
        <begin position="112"/>
        <end position="363"/>
    </location>
</feature>
<dbReference type="Proteomes" id="UP001157125">
    <property type="component" value="Unassembled WGS sequence"/>
</dbReference>
<feature type="compositionally biased region" description="Low complexity" evidence="7">
    <location>
        <begin position="78"/>
        <end position="95"/>
    </location>
</feature>
<evidence type="ECO:0000256" key="3">
    <source>
        <dbReference type="ARBA" id="ARBA00022806"/>
    </source>
</evidence>
<dbReference type="CDD" id="cd17932">
    <property type="entry name" value="DEXQc_UvrD"/>
    <property type="match status" value="1"/>
</dbReference>
<keyword evidence="5" id="KW-0238">DNA-binding</keyword>
<dbReference type="EMBL" id="BSUN01000001">
    <property type="protein sequence ID" value="GMA36335.1"/>
    <property type="molecule type" value="Genomic_DNA"/>
</dbReference>
<reference evidence="10" key="1">
    <citation type="journal article" date="2019" name="Int. J. Syst. Evol. Microbiol.">
        <title>The Global Catalogue of Microorganisms (GCM) 10K type strain sequencing project: providing services to taxonomists for standard genome sequencing and annotation.</title>
        <authorList>
            <consortium name="The Broad Institute Genomics Platform"/>
            <consortium name="The Broad Institute Genome Sequencing Center for Infectious Disease"/>
            <person name="Wu L."/>
            <person name="Ma J."/>
        </authorList>
    </citation>
    <scope>NUCLEOTIDE SEQUENCE [LARGE SCALE GENOMIC DNA]</scope>
    <source>
        <strain evidence="10">NBRC 112299</strain>
    </source>
</reference>
<dbReference type="InterPro" id="IPR000212">
    <property type="entry name" value="DNA_helicase_UvrD/REP"/>
</dbReference>
<dbReference type="PROSITE" id="PS51198">
    <property type="entry name" value="UVRD_HELICASE_ATP_BIND"/>
    <property type="match status" value="1"/>
</dbReference>
<evidence type="ECO:0000256" key="6">
    <source>
        <dbReference type="PROSITE-ProRule" id="PRU00560"/>
    </source>
</evidence>
<dbReference type="Gene3D" id="1.10.10.160">
    <property type="match status" value="1"/>
</dbReference>
<gene>
    <name evidence="9" type="ORF">GCM10025876_25390</name>
</gene>
<evidence type="ECO:0000313" key="10">
    <source>
        <dbReference type="Proteomes" id="UP001157125"/>
    </source>
</evidence>